<dbReference type="AlphaFoldDB" id="A0A0D6B2S8"/>
<evidence type="ECO:0000259" key="1">
    <source>
        <dbReference type="PROSITE" id="PS50994"/>
    </source>
</evidence>
<accession>A0A0D6B2S8</accession>
<gene>
    <name evidence="2" type="ORF">NHU_02000</name>
</gene>
<dbReference type="GO" id="GO:0003676">
    <property type="term" value="F:nucleic acid binding"/>
    <property type="evidence" value="ECO:0007669"/>
    <property type="project" value="InterPro"/>
</dbReference>
<evidence type="ECO:0000313" key="2">
    <source>
        <dbReference type="EMBL" id="BAQ69155.1"/>
    </source>
</evidence>
<reference evidence="2 3" key="1">
    <citation type="submission" date="2015-02" db="EMBL/GenBank/DDBJ databases">
        <title>Genome sequene of Rhodovulum sulfidophilum DSM 2351.</title>
        <authorList>
            <person name="Nagao N."/>
        </authorList>
    </citation>
    <scope>NUCLEOTIDE SEQUENCE [LARGE SCALE GENOMIC DNA]</scope>
    <source>
        <strain evidence="2 3">DSM 2351</strain>
    </source>
</reference>
<evidence type="ECO:0000313" key="3">
    <source>
        <dbReference type="Proteomes" id="UP000064912"/>
    </source>
</evidence>
<protein>
    <submittedName>
        <fullName evidence="2">Integrase, catalytic region</fullName>
    </submittedName>
</protein>
<sequence length="285" mass="32381">MQQSWFEGPWRQWRSISPRTGFEGLKDLPPIHKSQSQTTSPETVERIKALSLEHPAHGCNRFEAMLALEGVRVSSITIQKILNKNGLGTRYDRWLALEEAHAGQTIEITAEQAAFLEKQNPCFRERHVESGTPGELLSADTFFVGTLKGIGKVYLHAVVDTFGSYAFGFLHVSKQPEAAVAVLHNDVLPFYRALDLPVKAVLTDNGREFCGTEKHPYELYLDLNAIEHRRTKVRTPKTNGFVERFNGTVLEEFFRVKMRETFYETVEALQADLDAWLVHYNSQEG</sequence>
<dbReference type="InterPro" id="IPR001584">
    <property type="entry name" value="Integrase_cat-core"/>
</dbReference>
<dbReference type="Proteomes" id="UP000064912">
    <property type="component" value="Chromosome"/>
</dbReference>
<dbReference type="Pfam" id="PF13683">
    <property type="entry name" value="rve_3"/>
    <property type="match status" value="1"/>
</dbReference>
<dbReference type="EMBL" id="AP014800">
    <property type="protein sequence ID" value="BAQ69155.1"/>
    <property type="molecule type" value="Genomic_DNA"/>
</dbReference>
<organism evidence="2 3">
    <name type="scientific">Rhodovulum sulfidophilum</name>
    <name type="common">Rhodobacter sulfidophilus</name>
    <dbReference type="NCBI Taxonomy" id="35806"/>
    <lineage>
        <taxon>Bacteria</taxon>
        <taxon>Pseudomonadati</taxon>
        <taxon>Pseudomonadota</taxon>
        <taxon>Alphaproteobacteria</taxon>
        <taxon>Rhodobacterales</taxon>
        <taxon>Paracoccaceae</taxon>
        <taxon>Rhodovulum</taxon>
    </lineage>
</organism>
<feature type="domain" description="Integrase catalytic" evidence="1">
    <location>
        <begin position="129"/>
        <end position="285"/>
    </location>
</feature>
<dbReference type="GO" id="GO:0015074">
    <property type="term" value="P:DNA integration"/>
    <property type="evidence" value="ECO:0007669"/>
    <property type="project" value="InterPro"/>
</dbReference>
<proteinExistence type="predicted"/>
<dbReference type="InterPro" id="IPR012337">
    <property type="entry name" value="RNaseH-like_sf"/>
</dbReference>
<dbReference type="KEGG" id="rsu:NHU_02000"/>
<dbReference type="Gene3D" id="3.30.420.10">
    <property type="entry name" value="Ribonuclease H-like superfamily/Ribonuclease H"/>
    <property type="match status" value="1"/>
</dbReference>
<dbReference type="InterPro" id="IPR036397">
    <property type="entry name" value="RNaseH_sf"/>
</dbReference>
<dbReference type="SUPFAM" id="SSF53098">
    <property type="entry name" value="Ribonuclease H-like"/>
    <property type="match status" value="1"/>
</dbReference>
<name>A0A0D6B2S8_RHOSU</name>
<dbReference type="PROSITE" id="PS50994">
    <property type="entry name" value="INTEGRASE"/>
    <property type="match status" value="1"/>
</dbReference>
<dbReference type="PATRIC" id="fig|35806.4.peg.2061"/>